<dbReference type="PANTHER" id="PTHR35007">
    <property type="entry name" value="INTEGRAL MEMBRANE PROTEIN-RELATED"/>
    <property type="match status" value="1"/>
</dbReference>
<dbReference type="EMBL" id="JACRSW010000008">
    <property type="protein sequence ID" value="MBC8556492.1"/>
    <property type="molecule type" value="Genomic_DNA"/>
</dbReference>
<evidence type="ECO:0000256" key="1">
    <source>
        <dbReference type="SAM" id="Phobius"/>
    </source>
</evidence>
<dbReference type="PANTHER" id="PTHR35007:SF2">
    <property type="entry name" value="PILUS ASSEMBLE PROTEIN"/>
    <property type="match status" value="1"/>
</dbReference>
<dbReference type="RefSeq" id="WP_249302688.1">
    <property type="nucleotide sequence ID" value="NZ_JACRSW010000008.1"/>
</dbReference>
<evidence type="ECO:0000313" key="3">
    <source>
        <dbReference type="EMBL" id="MBC8556492.1"/>
    </source>
</evidence>
<proteinExistence type="predicted"/>
<reference evidence="3 4" key="1">
    <citation type="submission" date="2020-08" db="EMBL/GenBank/DDBJ databases">
        <title>Genome public.</title>
        <authorList>
            <person name="Liu C."/>
            <person name="Sun Q."/>
        </authorList>
    </citation>
    <scope>NUCLEOTIDE SEQUENCE [LARGE SCALE GENOMIC DNA]</scope>
    <source>
        <strain evidence="3 4">BX3</strain>
    </source>
</reference>
<gene>
    <name evidence="3" type="ORF">H8700_02025</name>
</gene>
<keyword evidence="1" id="KW-1133">Transmembrane helix</keyword>
<keyword evidence="1" id="KW-0472">Membrane</keyword>
<accession>A0ABR7MTE0</accession>
<name>A0ABR7MTE0_9FIRM</name>
<dbReference type="InterPro" id="IPR046780">
    <property type="entry name" value="aBig_2"/>
</dbReference>
<evidence type="ECO:0000259" key="2">
    <source>
        <dbReference type="Pfam" id="PF20578"/>
    </source>
</evidence>
<feature type="transmembrane region" description="Helical" evidence="1">
    <location>
        <begin position="6"/>
        <end position="23"/>
    </location>
</feature>
<keyword evidence="1" id="KW-0812">Transmembrane</keyword>
<feature type="domain" description="Atrophied bacterial Ig" evidence="2">
    <location>
        <begin position="167"/>
        <end position="251"/>
    </location>
</feature>
<comment type="caution">
    <text evidence="3">The sequence shown here is derived from an EMBL/GenBank/DDBJ whole genome shotgun (WGS) entry which is preliminary data.</text>
</comment>
<keyword evidence="4" id="KW-1185">Reference proteome</keyword>
<dbReference type="Proteomes" id="UP000637513">
    <property type="component" value="Unassembled WGS sequence"/>
</dbReference>
<feature type="transmembrane region" description="Helical" evidence="1">
    <location>
        <begin position="88"/>
        <end position="109"/>
    </location>
</feature>
<organism evidence="3 4">
    <name type="scientific">Jutongia hominis</name>
    <dbReference type="NCBI Taxonomy" id="2763664"/>
    <lineage>
        <taxon>Bacteria</taxon>
        <taxon>Bacillati</taxon>
        <taxon>Bacillota</taxon>
        <taxon>Clostridia</taxon>
        <taxon>Lachnospirales</taxon>
        <taxon>Lachnospiraceae</taxon>
        <taxon>Jutongia</taxon>
    </lineage>
</organism>
<protein>
    <recommendedName>
        <fullName evidence="2">Atrophied bacterial Ig domain-containing protein</fullName>
    </recommendedName>
</protein>
<dbReference type="Pfam" id="PF20578">
    <property type="entry name" value="aBig_2"/>
    <property type="match status" value="1"/>
</dbReference>
<sequence>MLLEEICVSVGILLLGLIAFLAVKAEKNDQNPYRNIKGKKLKSSIFYVLIHMKKRIIPKLSKEKTDTLKKIYPGKGIEEIYYLLGERMLLLGFSVVMLGMLLAVGSGLVTPAMNLIQGYYLKRDVATGQKRYVDVVAKAGKHQQEITIPVLPEQYSEKERKKKFREAKQYIERNYLGGNKSENQIISSLNLMTTIPKSAVSVTWSSSDPSVIKEDGTLLATDCQEAVVIELVAVIRYRKRTESISKTVVVLPVQKTKERLFWEQWQEQFAQNEKASNTTKYLFLPEQVGKQKVSYQEKVRQWSSTILLLTCILLLLVPFREGKKLQSAMIKREKQLKMDFPEMIERFTLLVEAGLSVKGAWLRITQEYEKREEKNKVHYVYEEMILVAREMENGMSEAKAYELFGKRTGLLPYMKFSTLLVQNLKKGTTDLIRLLDFEVEDAFHERRENAKVLGEEAGTKLLFPMMLMLSIVFALILYAAFQSM</sequence>
<evidence type="ECO:0000313" key="4">
    <source>
        <dbReference type="Proteomes" id="UP000637513"/>
    </source>
</evidence>
<feature type="transmembrane region" description="Helical" evidence="1">
    <location>
        <begin position="461"/>
        <end position="481"/>
    </location>
</feature>